<dbReference type="EMBL" id="CAJNOM010001533">
    <property type="protein sequence ID" value="CAF1611705.1"/>
    <property type="molecule type" value="Genomic_DNA"/>
</dbReference>
<evidence type="ECO:0000313" key="3">
    <source>
        <dbReference type="EMBL" id="CAF1393038.1"/>
    </source>
</evidence>
<evidence type="ECO:0000313" key="2">
    <source>
        <dbReference type="EMBL" id="CAF1392854.1"/>
    </source>
</evidence>
<protein>
    <submittedName>
        <fullName evidence="5">Uncharacterized protein</fullName>
    </submittedName>
</protein>
<keyword evidence="1" id="KW-0472">Membrane</keyword>
<reference evidence="5" key="1">
    <citation type="submission" date="2021-02" db="EMBL/GenBank/DDBJ databases">
        <authorList>
            <person name="Nowell W R."/>
        </authorList>
    </citation>
    <scope>NUCLEOTIDE SEQUENCE</scope>
</reference>
<dbReference type="EMBL" id="CAJNOM010001534">
    <property type="protein sequence ID" value="CAF1611755.1"/>
    <property type="molecule type" value="Genomic_DNA"/>
</dbReference>
<dbReference type="AlphaFoldDB" id="A0A816BNN5"/>
<dbReference type="Proteomes" id="UP000663877">
    <property type="component" value="Unassembled WGS sequence"/>
</dbReference>
<dbReference type="EMBL" id="CAJNOI010001200">
    <property type="protein sequence ID" value="CAF1392854.1"/>
    <property type="molecule type" value="Genomic_DNA"/>
</dbReference>
<proteinExistence type="predicted"/>
<accession>A0A816BNN5</accession>
<gene>
    <name evidence="2" type="ORF">BJG266_LOCUS37215</name>
    <name evidence="3" type="ORF">BJG266_LOCUS37225</name>
    <name evidence="4" type="ORF">QVE165_LOCUS54149</name>
    <name evidence="5" type="ORF">QVE165_LOCUS54159</name>
</gene>
<dbReference type="EMBL" id="CAJNOI010001201">
    <property type="protein sequence ID" value="CAF1393038.1"/>
    <property type="molecule type" value="Genomic_DNA"/>
</dbReference>
<name>A0A816BNN5_9BILA</name>
<evidence type="ECO:0000313" key="5">
    <source>
        <dbReference type="EMBL" id="CAF1611755.1"/>
    </source>
</evidence>
<evidence type="ECO:0000313" key="4">
    <source>
        <dbReference type="EMBL" id="CAF1611705.1"/>
    </source>
</evidence>
<sequence length="144" mass="16898">MQSNPVTTIKMYYNSMPLSYFEFPLSSNRTHFLSCSDNFKMSNVKEHIARLYTNYNDNNNIGIITSMDNETNFTINHPILISVLVLLLLIMTILIIYLKRYSVRRQQNEENECDSFDDNEKIYATINNKYDKSVILSFNNEPSE</sequence>
<feature type="transmembrane region" description="Helical" evidence="1">
    <location>
        <begin position="79"/>
        <end position="98"/>
    </location>
</feature>
<keyword evidence="1" id="KW-0812">Transmembrane</keyword>
<evidence type="ECO:0000313" key="6">
    <source>
        <dbReference type="Proteomes" id="UP000663832"/>
    </source>
</evidence>
<dbReference type="Proteomes" id="UP000663832">
    <property type="component" value="Unassembled WGS sequence"/>
</dbReference>
<evidence type="ECO:0000256" key="1">
    <source>
        <dbReference type="SAM" id="Phobius"/>
    </source>
</evidence>
<keyword evidence="6" id="KW-1185">Reference proteome</keyword>
<comment type="caution">
    <text evidence="5">The sequence shown here is derived from an EMBL/GenBank/DDBJ whole genome shotgun (WGS) entry which is preliminary data.</text>
</comment>
<keyword evidence="1" id="KW-1133">Transmembrane helix</keyword>
<organism evidence="5 6">
    <name type="scientific">Adineta steineri</name>
    <dbReference type="NCBI Taxonomy" id="433720"/>
    <lineage>
        <taxon>Eukaryota</taxon>
        <taxon>Metazoa</taxon>
        <taxon>Spiralia</taxon>
        <taxon>Gnathifera</taxon>
        <taxon>Rotifera</taxon>
        <taxon>Eurotatoria</taxon>
        <taxon>Bdelloidea</taxon>
        <taxon>Adinetida</taxon>
        <taxon>Adinetidae</taxon>
        <taxon>Adineta</taxon>
    </lineage>
</organism>